<dbReference type="PANTHER" id="PTHR11439:SF463">
    <property type="entry name" value="REVERSE TRANSCRIPTASE TY1_COPIA-TYPE DOMAIN-CONTAINING PROTEIN"/>
    <property type="match status" value="1"/>
</dbReference>
<sequence length="195" mass="22074">MYLAMGTRPDLAFPLQQLSQFLDNPGPAHWRATKRALRYLNGTRSRGFLLGGSDSVHNPFLSAYVDADYANCPDTGRCVSGYVLLFLGSPISWLAKKQNNVTLSTTEVEFVALSLCIQECLYIQQLASELKQSSDQPVVIYEDNQSTIHIAQNSEHHGRSKHIDVRYMFVRDLVEAKHFELRYCNTKQQLADFSP</sequence>
<dbReference type="CDD" id="cd09272">
    <property type="entry name" value="RNase_HI_RT_Ty1"/>
    <property type="match status" value="1"/>
</dbReference>
<proteinExistence type="predicted"/>
<organism evidence="1 2">
    <name type="scientific">Aphanomyces euteiches</name>
    <dbReference type="NCBI Taxonomy" id="100861"/>
    <lineage>
        <taxon>Eukaryota</taxon>
        <taxon>Sar</taxon>
        <taxon>Stramenopiles</taxon>
        <taxon>Oomycota</taxon>
        <taxon>Saprolegniomycetes</taxon>
        <taxon>Saprolegniales</taxon>
        <taxon>Verrucalvaceae</taxon>
        <taxon>Aphanomyces</taxon>
    </lineage>
</organism>
<dbReference type="AlphaFoldDB" id="A0A6G0W3B1"/>
<comment type="caution">
    <text evidence="1">The sequence shown here is derived from an EMBL/GenBank/DDBJ whole genome shotgun (WGS) entry which is preliminary data.</text>
</comment>
<gene>
    <name evidence="1" type="ORF">Ae201684_019135</name>
</gene>
<evidence type="ECO:0000313" key="2">
    <source>
        <dbReference type="Proteomes" id="UP000481153"/>
    </source>
</evidence>
<keyword evidence="2" id="KW-1185">Reference proteome</keyword>
<dbReference type="Proteomes" id="UP000481153">
    <property type="component" value="Unassembled WGS sequence"/>
</dbReference>
<dbReference type="VEuPathDB" id="FungiDB:AeMF1_009066"/>
<dbReference type="PANTHER" id="PTHR11439">
    <property type="entry name" value="GAG-POL-RELATED RETROTRANSPOSON"/>
    <property type="match status" value="1"/>
</dbReference>
<dbReference type="EMBL" id="VJMJ01000409">
    <property type="protein sequence ID" value="KAF0721448.1"/>
    <property type="molecule type" value="Genomic_DNA"/>
</dbReference>
<name>A0A6G0W3B1_9STRA</name>
<accession>A0A6G0W3B1</accession>
<reference evidence="1 2" key="1">
    <citation type="submission" date="2019-07" db="EMBL/GenBank/DDBJ databases">
        <title>Genomics analysis of Aphanomyces spp. identifies a new class of oomycete effector associated with host adaptation.</title>
        <authorList>
            <person name="Gaulin E."/>
        </authorList>
    </citation>
    <scope>NUCLEOTIDE SEQUENCE [LARGE SCALE GENOMIC DNA]</scope>
    <source>
        <strain evidence="1 2">ATCC 201684</strain>
    </source>
</reference>
<protein>
    <recommendedName>
        <fullName evidence="3">Reverse transcriptase Ty1/copia-type domain-containing protein</fullName>
    </recommendedName>
</protein>
<evidence type="ECO:0008006" key="3">
    <source>
        <dbReference type="Google" id="ProtNLM"/>
    </source>
</evidence>
<evidence type="ECO:0000313" key="1">
    <source>
        <dbReference type="EMBL" id="KAF0721448.1"/>
    </source>
</evidence>